<organism evidence="1 2">
    <name type="scientific">Trametes sanguinea</name>
    <dbReference type="NCBI Taxonomy" id="158606"/>
    <lineage>
        <taxon>Eukaryota</taxon>
        <taxon>Fungi</taxon>
        <taxon>Dikarya</taxon>
        <taxon>Basidiomycota</taxon>
        <taxon>Agaricomycotina</taxon>
        <taxon>Agaricomycetes</taxon>
        <taxon>Polyporales</taxon>
        <taxon>Polyporaceae</taxon>
        <taxon>Trametes</taxon>
    </lineage>
</organism>
<evidence type="ECO:0000313" key="2">
    <source>
        <dbReference type="Proteomes" id="UP001144978"/>
    </source>
</evidence>
<dbReference type="EMBL" id="JANSHE010007133">
    <property type="protein sequence ID" value="KAJ2965176.1"/>
    <property type="molecule type" value="Genomic_DNA"/>
</dbReference>
<comment type="caution">
    <text evidence="1">The sequence shown here is derived from an EMBL/GenBank/DDBJ whole genome shotgun (WGS) entry which is preliminary data.</text>
</comment>
<protein>
    <submittedName>
        <fullName evidence="1">Uncharacterized protein</fullName>
    </submittedName>
</protein>
<proteinExistence type="predicted"/>
<sequence length="105" mass="11473">MVVQSASTSPYEMHSHVPAPQPVLPPFSEVSQAWTDANGMPIAETAQLPPIHVEQPHHLQHQHQHSQAAVPSAPFANAGPPGVQFYSTLTPDPAPHYYRTRGRQV</sequence>
<evidence type="ECO:0000313" key="1">
    <source>
        <dbReference type="EMBL" id="KAJ2965176.1"/>
    </source>
</evidence>
<accession>A0ACC1MEW4</accession>
<name>A0ACC1MEW4_9APHY</name>
<reference evidence="1" key="1">
    <citation type="submission" date="2022-08" db="EMBL/GenBank/DDBJ databases">
        <title>Genome Sequence of Pycnoporus sanguineus.</title>
        <authorList>
            <person name="Buettner E."/>
        </authorList>
    </citation>
    <scope>NUCLEOTIDE SEQUENCE</scope>
    <source>
        <strain evidence="1">CG-C14</strain>
    </source>
</reference>
<dbReference type="Proteomes" id="UP001144978">
    <property type="component" value="Unassembled WGS sequence"/>
</dbReference>
<keyword evidence="2" id="KW-1185">Reference proteome</keyword>
<gene>
    <name evidence="1" type="ORF">NUW54_g14207</name>
</gene>